<evidence type="ECO:0000313" key="5">
    <source>
        <dbReference type="EMBL" id="AMK48045.1"/>
    </source>
</evidence>
<feature type="region of interest" description="Disordered" evidence="1">
    <location>
        <begin position="265"/>
        <end position="297"/>
    </location>
</feature>
<sequence>MEFSWKFRSPPLPPSPSSSSYPLVSAEKKKSFVQALKNSCDIAISQFPQPCIKGDAVAIKIPEKDYQAGLQRCKTHLHGRLIMSKGDTPIKFNDLKSKLSTLWNMIGKWNMISLGKGFYDFSFSSMEDMRNVCATGSWSLKPGFLRLFLWSPDFNPNHQKLTHSQCWVKILGLPQEYWGARIIFSIAGGIGTPVLLDDATNNRTFGHFARVLVDIDLKASLPNQILVEREGFAFFVSIEYENLPHFCSGCNSIGHLASNCRKSSIPGGGEDYSKPTTKNDAGFEQKPVEKKDSSKNKTPTIENDLVINLEIERMDGINIGDLERVNLTPDKEGQEAIREATSDEDSPTLEDSLENHRGLIKGNIEVLPPDDIENPVAARESRIIGKFWGDDNATEVEEETAFTKILSKSQRKKMKQKASHERVDKVSSLFWEGLNLKLFLVNDRGPHIPNLWGLCSVNLHPVIIANSSQQISISLDLENHHFFICAVYAHTNYLQRRQLWEEINSVMHNFPGAWCCVGDFNVVLGANECRGSNLPARLPCDEFQHFTDGANLTHILTRGAEFTWTNRRRGSAHTEKRLDRSICNDDWLSVWNHTTCCSLPRICSDHHPLLICSSSASASRIVPFRFHNMWIQHHDCRRLVAEMWNTPLVGCPMFILSQKLKLLKKELRTWNKTVFGNVHDRVKNASALLDSVQNLLNDLGQIPDLIDQEAIAQRELLDALSEISSHVLSYYSNLYASPNNITPNSLIDSVIPNLVTEDDNVMLSKPPLSNEIKSAVFALNGEGAPGPDGFGGCFFQTFWDIVHSDVCNSVLQFFHQDWLLPNLNSNAVVLIPKSPGAEKIEDFRPIALANFQFKIITKILADRLAKIAPKIVYSWPAQLLKYVDNCIRNFIWSGDIKVRKLVNVAWHQACTSVKEGGLGIRSLAALNQAALLKLAWGMLSSSQDWAIFFRTRFHKGSRPKLSYVRSSVWPGIKSNWQLASSNSIWLVGNGTQINFWMDNWLGSPLVDSLLIPHDIQNSLTASVADFVVNNHWVVPDWLAASHPQIVSNMAKISIYNEFQHDKLVWQLSNDGLLSMKGAFDCVRNADIQPLWCRTIWSNHIPPSKSFTFWRLHNNRMPTDENLKRRGLSLASVCSLCFTETESSEHLFLHCCFSVDLWHWLSSLINTNIDTSSVHSILSVCNNSWSPQVKEIIVAAIVNTVHTIWYCRNKFRFDNIKTSISLAISRISLATSLTGNSTNLHANPSLTELNILKRFKVDIHYDHAPRIIEVLWNSPPDGWVKVNTDGDAHGSPGHAGGGGIFRDNLGVFKGCFATYFGIHNSLFSELQAAIVAIEIAHSKGWVNLWMECDSILVVEIFQNLGIVPWKLLRPWTHCCNLLRSINFRISHIFREGNTCADKLASFGVNSRTGTWWYSVPFFINEDCIRNRLCLPNYRFRNL</sequence>
<dbReference type="SUPFAM" id="SSF56219">
    <property type="entry name" value="DNase I-like"/>
    <property type="match status" value="1"/>
</dbReference>
<dbReference type="InterPro" id="IPR044730">
    <property type="entry name" value="RNase_H-like_dom_plant"/>
</dbReference>
<feature type="domain" description="DUF4283" evidence="4">
    <location>
        <begin position="72"/>
        <end position="157"/>
    </location>
</feature>
<dbReference type="InterPro" id="IPR026960">
    <property type="entry name" value="RVT-Znf"/>
</dbReference>
<dbReference type="InterPro" id="IPR036691">
    <property type="entry name" value="Endo/exonu/phosph_ase_sf"/>
</dbReference>
<dbReference type="InterPro" id="IPR012337">
    <property type="entry name" value="RNaseH-like_sf"/>
</dbReference>
<feature type="domain" description="Reverse transcriptase zinc-binding" evidence="3">
    <location>
        <begin position="1074"/>
        <end position="1157"/>
    </location>
</feature>
<evidence type="ECO:0000259" key="3">
    <source>
        <dbReference type="Pfam" id="PF13966"/>
    </source>
</evidence>
<feature type="compositionally biased region" description="Basic and acidic residues" evidence="1">
    <location>
        <begin position="332"/>
        <end position="341"/>
    </location>
</feature>
<dbReference type="InterPro" id="IPR036397">
    <property type="entry name" value="RNaseH_sf"/>
</dbReference>
<dbReference type="SUPFAM" id="SSF53098">
    <property type="entry name" value="Ribonuclease H-like"/>
    <property type="match status" value="1"/>
</dbReference>
<reference evidence="5" key="1">
    <citation type="journal article" date="2016" name="Chromosome Res.">
        <title>Integration of Lupinus angustifolius L. (narrow-leafed lupin) genome maps and comparative mapping within legumes.</title>
        <authorList>
            <person name="Wyrwa K."/>
            <person name="Ksiazkiewicz M."/>
            <person name="Szczepaniak A."/>
            <person name="Susek K."/>
            <person name="Podkowinski J."/>
            <person name="Naganowska B."/>
        </authorList>
    </citation>
    <scope>NUCLEOTIDE SEQUENCE</scope>
</reference>
<dbReference type="Pfam" id="PF13966">
    <property type="entry name" value="zf-RVT"/>
    <property type="match status" value="1"/>
</dbReference>
<evidence type="ECO:0000256" key="1">
    <source>
        <dbReference type="SAM" id="MobiDB-lite"/>
    </source>
</evidence>
<accession>A0A182BFG9</accession>
<evidence type="ECO:0000259" key="2">
    <source>
        <dbReference type="Pfam" id="PF13456"/>
    </source>
</evidence>
<dbReference type="GO" id="GO:0003676">
    <property type="term" value="F:nucleic acid binding"/>
    <property type="evidence" value="ECO:0007669"/>
    <property type="project" value="InterPro"/>
</dbReference>
<dbReference type="GO" id="GO:0004523">
    <property type="term" value="F:RNA-DNA hybrid ribonuclease activity"/>
    <property type="evidence" value="ECO:0007669"/>
    <property type="project" value="InterPro"/>
</dbReference>
<feature type="region of interest" description="Disordered" evidence="1">
    <location>
        <begin position="332"/>
        <end position="351"/>
    </location>
</feature>
<feature type="domain" description="RNase H type-1" evidence="2">
    <location>
        <begin position="1282"/>
        <end position="1401"/>
    </location>
</feature>
<dbReference type="Pfam" id="PF14111">
    <property type="entry name" value="DUF4283"/>
    <property type="match status" value="1"/>
</dbReference>
<dbReference type="PANTHER" id="PTHR31286:SF176">
    <property type="entry name" value="DUF4283 DOMAIN PROTEIN"/>
    <property type="match status" value="1"/>
</dbReference>
<protein>
    <submittedName>
        <fullName evidence="5">Uncharacterized protein</fullName>
    </submittedName>
</protein>
<feature type="region of interest" description="Disordered" evidence="1">
    <location>
        <begin position="1"/>
        <end position="20"/>
    </location>
</feature>
<feature type="compositionally biased region" description="Basic and acidic residues" evidence="1">
    <location>
        <begin position="281"/>
        <end position="295"/>
    </location>
</feature>
<dbReference type="EMBL" id="KU678227">
    <property type="protein sequence ID" value="AMK48045.1"/>
    <property type="molecule type" value="Genomic_DNA"/>
</dbReference>
<dbReference type="InterPro" id="IPR040256">
    <property type="entry name" value="At4g02000-like"/>
</dbReference>
<dbReference type="Gene3D" id="3.30.420.10">
    <property type="entry name" value="Ribonuclease H-like superfamily/Ribonuclease H"/>
    <property type="match status" value="1"/>
</dbReference>
<dbReference type="CDD" id="cd06222">
    <property type="entry name" value="RNase_H_like"/>
    <property type="match status" value="1"/>
</dbReference>
<organism evidence="5">
    <name type="scientific">Lupinus angustifolius</name>
    <name type="common">Narrow-leaved blue lupine</name>
    <dbReference type="NCBI Taxonomy" id="3871"/>
    <lineage>
        <taxon>Eukaryota</taxon>
        <taxon>Viridiplantae</taxon>
        <taxon>Streptophyta</taxon>
        <taxon>Embryophyta</taxon>
        <taxon>Tracheophyta</taxon>
        <taxon>Spermatophyta</taxon>
        <taxon>Magnoliopsida</taxon>
        <taxon>eudicotyledons</taxon>
        <taxon>Gunneridae</taxon>
        <taxon>Pentapetalae</taxon>
        <taxon>rosids</taxon>
        <taxon>fabids</taxon>
        <taxon>Fabales</taxon>
        <taxon>Fabaceae</taxon>
        <taxon>Papilionoideae</taxon>
        <taxon>50 kb inversion clade</taxon>
        <taxon>genistoids sensu lato</taxon>
        <taxon>core genistoids</taxon>
        <taxon>Genisteae</taxon>
        <taxon>Lupinus</taxon>
    </lineage>
</organism>
<evidence type="ECO:0000259" key="4">
    <source>
        <dbReference type="Pfam" id="PF14111"/>
    </source>
</evidence>
<dbReference type="Gene3D" id="3.60.10.10">
    <property type="entry name" value="Endonuclease/exonuclease/phosphatase"/>
    <property type="match status" value="1"/>
</dbReference>
<dbReference type="InterPro" id="IPR025558">
    <property type="entry name" value="DUF4283"/>
</dbReference>
<dbReference type="Pfam" id="PF13456">
    <property type="entry name" value="RVT_3"/>
    <property type="match status" value="1"/>
</dbReference>
<dbReference type="InterPro" id="IPR002156">
    <property type="entry name" value="RNaseH_domain"/>
</dbReference>
<name>A0A182BFG9_LUPAN</name>
<proteinExistence type="predicted"/>
<feature type="compositionally biased region" description="Acidic residues" evidence="1">
    <location>
        <begin position="342"/>
        <end position="351"/>
    </location>
</feature>
<dbReference type="PANTHER" id="PTHR31286">
    <property type="entry name" value="GLYCINE-RICH CELL WALL STRUCTURAL PROTEIN 1.8-LIKE"/>
    <property type="match status" value="1"/>
</dbReference>